<dbReference type="EMBL" id="JAENJH010000012">
    <property type="protein sequence ID" value="MBK1788884.1"/>
    <property type="molecule type" value="Genomic_DNA"/>
</dbReference>
<dbReference type="PROSITE" id="PS51186">
    <property type="entry name" value="GNAT"/>
    <property type="match status" value="1"/>
</dbReference>
<gene>
    <name evidence="4" type="ORF">JHE00_31530</name>
</gene>
<dbReference type="CDD" id="cd04301">
    <property type="entry name" value="NAT_SF"/>
    <property type="match status" value="1"/>
</dbReference>
<evidence type="ECO:0000256" key="1">
    <source>
        <dbReference type="ARBA" id="ARBA00022679"/>
    </source>
</evidence>
<evidence type="ECO:0000313" key="4">
    <source>
        <dbReference type="EMBL" id="MBK1788884.1"/>
    </source>
</evidence>
<name>A0A934R0J5_9PSEU</name>
<dbReference type="InterPro" id="IPR056935">
    <property type="entry name" value="Rv0428c-like_C"/>
</dbReference>
<organism evidence="4 5">
    <name type="scientific">Prauserella cavernicola</name>
    <dbReference type="NCBI Taxonomy" id="2800127"/>
    <lineage>
        <taxon>Bacteria</taxon>
        <taxon>Bacillati</taxon>
        <taxon>Actinomycetota</taxon>
        <taxon>Actinomycetes</taxon>
        <taxon>Pseudonocardiales</taxon>
        <taxon>Pseudonocardiaceae</taxon>
        <taxon>Prauserella</taxon>
    </lineage>
</organism>
<keyword evidence="5" id="KW-1185">Reference proteome</keyword>
<dbReference type="SUPFAM" id="SSF55729">
    <property type="entry name" value="Acyl-CoA N-acyltransferases (Nat)"/>
    <property type="match status" value="1"/>
</dbReference>
<dbReference type="RefSeq" id="WP_200325254.1">
    <property type="nucleotide sequence ID" value="NZ_JAENJH010000012.1"/>
</dbReference>
<accession>A0A934R0J5</accession>
<dbReference type="AlphaFoldDB" id="A0A934R0J5"/>
<dbReference type="PANTHER" id="PTHR43877">
    <property type="entry name" value="AMINOALKYLPHOSPHONATE N-ACETYLTRANSFERASE-RELATED-RELATED"/>
    <property type="match status" value="1"/>
</dbReference>
<evidence type="ECO:0000256" key="2">
    <source>
        <dbReference type="ARBA" id="ARBA00023315"/>
    </source>
</evidence>
<dbReference type="PANTHER" id="PTHR43877:SF2">
    <property type="entry name" value="AMINOALKYLPHOSPHONATE N-ACETYLTRANSFERASE-RELATED"/>
    <property type="match status" value="1"/>
</dbReference>
<protein>
    <submittedName>
        <fullName evidence="4">GNAT family N-acetyltransferase</fullName>
    </submittedName>
</protein>
<feature type="domain" description="N-acetyltransferase" evidence="3">
    <location>
        <begin position="114"/>
        <end position="247"/>
    </location>
</feature>
<dbReference type="GO" id="GO:0016747">
    <property type="term" value="F:acyltransferase activity, transferring groups other than amino-acyl groups"/>
    <property type="evidence" value="ECO:0007669"/>
    <property type="project" value="InterPro"/>
</dbReference>
<dbReference type="InterPro" id="IPR016181">
    <property type="entry name" value="Acyl_CoA_acyltransferase"/>
</dbReference>
<dbReference type="Proteomes" id="UP000635245">
    <property type="component" value="Unassembled WGS sequence"/>
</dbReference>
<comment type="caution">
    <text evidence="4">The sequence shown here is derived from an EMBL/GenBank/DDBJ whole genome shotgun (WGS) entry which is preliminary data.</text>
</comment>
<reference evidence="4" key="1">
    <citation type="submission" date="2020-12" db="EMBL/GenBank/DDBJ databases">
        <title>Prauserella sp. ASG 168, a novel actinomycete isolated from cave rock.</title>
        <authorList>
            <person name="Suriyachadkun C."/>
        </authorList>
    </citation>
    <scope>NUCLEOTIDE SEQUENCE</scope>
    <source>
        <strain evidence="4">ASG 168</strain>
    </source>
</reference>
<sequence>MTEAGQIENACADAWPALTERRLGGWRLRAAGGFTGRANSALAVGDPGTGLASALETVCDFAHAQRIDPVVQTIKDGPLEPALREHDWRPYAEYAGGHEVAVLLGGIDSTTRDPRVRVLDAPTPGWWRLTVGGTEPTEAQRRVLTSGPAVGFGVAEVDGGTAGSVRGAVADGLLLVARLAVDPAFRRRGLATALMSGIGEWGAAQGATRCVLQVSVGNSGALDLYAGLGFREHHRYRYWVPWKDRAS</sequence>
<dbReference type="InterPro" id="IPR050832">
    <property type="entry name" value="Bact_Acetyltransf"/>
</dbReference>
<proteinExistence type="predicted"/>
<dbReference type="Gene3D" id="3.40.630.30">
    <property type="match status" value="1"/>
</dbReference>
<keyword evidence="2" id="KW-0012">Acyltransferase</keyword>
<dbReference type="InterPro" id="IPR000182">
    <property type="entry name" value="GNAT_dom"/>
</dbReference>
<evidence type="ECO:0000259" key="3">
    <source>
        <dbReference type="PROSITE" id="PS51186"/>
    </source>
</evidence>
<dbReference type="Pfam" id="PF24553">
    <property type="entry name" value="Rv0428c_C"/>
    <property type="match status" value="1"/>
</dbReference>
<evidence type="ECO:0000313" key="5">
    <source>
        <dbReference type="Proteomes" id="UP000635245"/>
    </source>
</evidence>
<keyword evidence="1" id="KW-0808">Transferase</keyword>